<dbReference type="InterPro" id="IPR012433">
    <property type="entry name" value="Imm11"/>
</dbReference>
<proteinExistence type="predicted"/>
<organism evidence="2 3">
    <name type="scientific">Archangium lansingense</name>
    <dbReference type="NCBI Taxonomy" id="2995310"/>
    <lineage>
        <taxon>Bacteria</taxon>
        <taxon>Pseudomonadati</taxon>
        <taxon>Myxococcota</taxon>
        <taxon>Myxococcia</taxon>
        <taxon>Myxococcales</taxon>
        <taxon>Cystobacterineae</taxon>
        <taxon>Archangiaceae</taxon>
        <taxon>Archangium</taxon>
    </lineage>
</organism>
<dbReference type="RefSeq" id="WP_267541975.1">
    <property type="nucleotide sequence ID" value="NZ_JAPNKA010000001.1"/>
</dbReference>
<dbReference type="Pfam" id="PF07791">
    <property type="entry name" value="Imm11"/>
    <property type="match status" value="1"/>
</dbReference>
<evidence type="ECO:0000313" key="3">
    <source>
        <dbReference type="Proteomes" id="UP001207654"/>
    </source>
</evidence>
<evidence type="ECO:0000259" key="1">
    <source>
        <dbReference type="Pfam" id="PF07791"/>
    </source>
</evidence>
<dbReference type="EMBL" id="JAPNKA010000001">
    <property type="protein sequence ID" value="MCY1083446.1"/>
    <property type="molecule type" value="Genomic_DNA"/>
</dbReference>
<dbReference type="Proteomes" id="UP001207654">
    <property type="component" value="Unassembled WGS sequence"/>
</dbReference>
<gene>
    <name evidence="2" type="ORF">OV287_54315</name>
</gene>
<sequence length="458" mass="51395">MQPRVLQPIYLVLLVAMALGGTRARAEDKLPVLEPVGVSGYQGDEGQGLRLSFKGLKPNPALGVWREEEAREVVEALEEEFQQESRRKKEKPNPAVMLALTGMLPGDARPSALERRVREEYEELLGPALVELPGTLESARWFQALRLSPRYMGEGVREAALELFSSPAVLLSVGTSMVLYMLAWAVPEPVFSKALAGAVTVGLLLTYSAAELYNVGQACLRLYQEAEEARTREELEAVAERFGKALGVDCRGRLYAGLHAQQAGHEKSMSALMKYYEMYDDVYVPGRWHLRLPVDEQGTWIDTWQFKEGRVLDIKSSIRFPVKPEGVALEYTETMGIPIVHRRVVSLFERLGLQKEVQFIPVEVEGQTEPWFILNALQVIRCVDDARCDEVFYWGPEDGEPDRVGEYQNVRGLKVDPAKIGKAHVFRPWGWLVVLIVSEHVKSAMEAEGITGIKFLEV</sequence>
<feature type="domain" description="Immunity MXAN-0049 protein" evidence="1">
    <location>
        <begin position="265"/>
        <end position="458"/>
    </location>
</feature>
<evidence type="ECO:0000313" key="2">
    <source>
        <dbReference type="EMBL" id="MCY1083446.1"/>
    </source>
</evidence>
<keyword evidence="3" id="KW-1185">Reference proteome</keyword>
<protein>
    <recommendedName>
        <fullName evidence="1">Immunity MXAN-0049 protein domain-containing protein</fullName>
    </recommendedName>
</protein>
<reference evidence="2 3" key="1">
    <citation type="submission" date="2022-11" db="EMBL/GenBank/DDBJ databases">
        <title>Minimal conservation of predation-associated metabolite biosynthetic gene clusters underscores biosynthetic potential of Myxococcota including descriptions for ten novel species: Archangium lansinium sp. nov., Myxococcus landrumus sp. nov., Nannocystis bai.</title>
        <authorList>
            <person name="Ahearne A."/>
            <person name="Stevens C."/>
            <person name="Phillips K."/>
        </authorList>
    </citation>
    <scope>NUCLEOTIDE SEQUENCE [LARGE SCALE GENOMIC DNA]</scope>
    <source>
        <strain evidence="2 3">MIWBW</strain>
    </source>
</reference>
<accession>A0ABT4AP26</accession>
<comment type="caution">
    <text evidence="2">The sequence shown here is derived from an EMBL/GenBank/DDBJ whole genome shotgun (WGS) entry which is preliminary data.</text>
</comment>
<name>A0ABT4AP26_9BACT</name>